<gene>
    <name evidence="2" type="ORF">K3169_06830</name>
</gene>
<dbReference type="Proteomes" id="UP001063228">
    <property type="component" value="Chromosome"/>
</dbReference>
<dbReference type="RefSeq" id="WP_187602151.1">
    <property type="nucleotide sequence ID" value="NZ_CP081201.1"/>
</dbReference>
<dbReference type="InterPro" id="IPR027417">
    <property type="entry name" value="P-loop_NTPase"/>
</dbReference>
<reference evidence="2" key="1">
    <citation type="submission" date="2021-08" db="EMBL/GenBank/DDBJ databases">
        <title>Complete genome sequence of Pseudomonas phytophila.</title>
        <authorList>
            <person name="Weir B.S."/>
            <person name="Templeton M.D."/>
            <person name="Arshed S."/>
            <person name="Andersen M.T."/>
            <person name="Jayaraman J."/>
        </authorList>
    </citation>
    <scope>NUCLEOTIDE SEQUENCE</scope>
    <source>
        <strain evidence="2">ICMP 23753</strain>
    </source>
</reference>
<accession>A0ABY6FI44</accession>
<evidence type="ECO:0000313" key="2">
    <source>
        <dbReference type="EMBL" id="UXZ97598.1"/>
    </source>
</evidence>
<dbReference type="SUPFAM" id="SSF52540">
    <property type="entry name" value="P-loop containing nucleoside triphosphate hydrolases"/>
    <property type="match status" value="1"/>
</dbReference>
<organism evidence="2 3">
    <name type="scientific">Pseudomonas phytophila</name>
    <dbReference type="NCBI Taxonomy" id="2867264"/>
    <lineage>
        <taxon>Bacteria</taxon>
        <taxon>Pseudomonadati</taxon>
        <taxon>Pseudomonadota</taxon>
        <taxon>Gammaproteobacteria</taxon>
        <taxon>Pseudomonadales</taxon>
        <taxon>Pseudomonadaceae</taxon>
        <taxon>Pseudomonas</taxon>
    </lineage>
</organism>
<dbReference type="Pfam" id="PF13671">
    <property type="entry name" value="AAA_33"/>
    <property type="match status" value="1"/>
</dbReference>
<name>A0ABY6FI44_9PSED</name>
<sequence>MNDSWLKLTRAEHALEQLRSECLRSGKKMAVSQLAKMSGADRKYFYGHLNTPNAELRLRWKRLSDEVKKFNQSFLSSAQAAEVDQLSIKDKLRNALIENYSLVESASRLNLIKKRLEDHLTQAREKNEALEHRIQLLEARLHEAPVMNRPVVPFLHNPVVVSPDSLALGGDSLSRAKAWVKAVSELKILLARPLDKNLYITIGIPGSGKTTWTSAVQPSQRLSLIFDACSLTKSDRYEVLEAAKHCNNVRCIAVVFIVPLVTALDRNRQRMESSRVPEAKIMDMYASIEYPGLFDIVELFDEIILVRS</sequence>
<keyword evidence="3" id="KW-1185">Reference proteome</keyword>
<evidence type="ECO:0000256" key="1">
    <source>
        <dbReference type="SAM" id="Coils"/>
    </source>
</evidence>
<dbReference type="Gene3D" id="3.40.50.300">
    <property type="entry name" value="P-loop containing nucleotide triphosphate hydrolases"/>
    <property type="match status" value="1"/>
</dbReference>
<feature type="coiled-coil region" evidence="1">
    <location>
        <begin position="106"/>
        <end position="140"/>
    </location>
</feature>
<protein>
    <submittedName>
        <fullName evidence="2">AAA family ATPase</fullName>
    </submittedName>
</protein>
<keyword evidence="1" id="KW-0175">Coiled coil</keyword>
<evidence type="ECO:0000313" key="3">
    <source>
        <dbReference type="Proteomes" id="UP001063228"/>
    </source>
</evidence>
<dbReference type="EMBL" id="CP081201">
    <property type="protein sequence ID" value="UXZ97598.1"/>
    <property type="molecule type" value="Genomic_DNA"/>
</dbReference>
<proteinExistence type="predicted"/>